<evidence type="ECO:0000313" key="2">
    <source>
        <dbReference type="EMBL" id="KKL25100.1"/>
    </source>
</evidence>
<evidence type="ECO:0000259" key="1">
    <source>
        <dbReference type="Pfam" id="PF05201"/>
    </source>
</evidence>
<protein>
    <recommendedName>
        <fullName evidence="1">Glutamyl-tRNA reductase N-terminal domain-containing protein</fullName>
    </recommendedName>
</protein>
<comment type="caution">
    <text evidence="2">The sequence shown here is derived from an EMBL/GenBank/DDBJ whole genome shotgun (WGS) entry which is preliminary data.</text>
</comment>
<dbReference type="Pfam" id="PF05201">
    <property type="entry name" value="GlutR_N"/>
    <property type="match status" value="1"/>
</dbReference>
<accession>A0A0F9BT79</accession>
<reference evidence="2" key="1">
    <citation type="journal article" date="2015" name="Nature">
        <title>Complex archaea that bridge the gap between prokaryotes and eukaryotes.</title>
        <authorList>
            <person name="Spang A."/>
            <person name="Saw J.H."/>
            <person name="Jorgensen S.L."/>
            <person name="Zaremba-Niedzwiedzka K."/>
            <person name="Martijn J."/>
            <person name="Lind A.E."/>
            <person name="van Eijk R."/>
            <person name="Schleper C."/>
            <person name="Guy L."/>
            <person name="Ettema T.J."/>
        </authorList>
    </citation>
    <scope>NUCLEOTIDE SEQUENCE</scope>
</reference>
<organism evidence="2">
    <name type="scientific">marine sediment metagenome</name>
    <dbReference type="NCBI Taxonomy" id="412755"/>
    <lineage>
        <taxon>unclassified sequences</taxon>
        <taxon>metagenomes</taxon>
        <taxon>ecological metagenomes</taxon>
    </lineage>
</organism>
<feature type="domain" description="Glutamyl-tRNA reductase N-terminal" evidence="1">
    <location>
        <begin position="11"/>
        <end position="83"/>
    </location>
</feature>
<dbReference type="InterPro" id="IPR036343">
    <property type="entry name" value="GluRdtase_N_sf"/>
</dbReference>
<dbReference type="GO" id="GO:0050661">
    <property type="term" value="F:NADP binding"/>
    <property type="evidence" value="ECO:0007669"/>
    <property type="project" value="InterPro"/>
</dbReference>
<feature type="non-terminal residue" evidence="2">
    <location>
        <position position="90"/>
    </location>
</feature>
<dbReference type="PANTHER" id="PTHR43013">
    <property type="entry name" value="GLUTAMYL-TRNA REDUCTASE"/>
    <property type="match status" value="1"/>
</dbReference>
<dbReference type="InterPro" id="IPR015895">
    <property type="entry name" value="4pyrrol_synth_GluRdtase_N"/>
</dbReference>
<dbReference type="GO" id="GO:0008883">
    <property type="term" value="F:glutamyl-tRNA reductase activity"/>
    <property type="evidence" value="ECO:0007669"/>
    <property type="project" value="InterPro"/>
</dbReference>
<dbReference type="AlphaFoldDB" id="A0A0F9BT79"/>
<sequence length="90" mass="9718">MKREALVVTCVGLNHRTAPVEEREKVAFSADDLPDALNRLHGELGNAVVISTCNRTELYATTAGGAHEADRLLDALAACKGTQLHSRLTY</sequence>
<dbReference type="EMBL" id="LAZR01036340">
    <property type="protein sequence ID" value="KKL25100.1"/>
    <property type="molecule type" value="Genomic_DNA"/>
</dbReference>
<gene>
    <name evidence="2" type="ORF">LCGC14_2408680</name>
</gene>
<dbReference type="GO" id="GO:0019353">
    <property type="term" value="P:protoporphyrinogen IX biosynthetic process from glutamate"/>
    <property type="evidence" value="ECO:0007669"/>
    <property type="project" value="TreeGrafter"/>
</dbReference>
<dbReference type="SUPFAM" id="SSF69742">
    <property type="entry name" value="Glutamyl tRNA-reductase catalytic, N-terminal domain"/>
    <property type="match status" value="1"/>
</dbReference>
<name>A0A0F9BT79_9ZZZZ</name>
<dbReference type="Gene3D" id="3.30.460.30">
    <property type="entry name" value="Glutamyl-tRNA reductase, N-terminal domain"/>
    <property type="match status" value="1"/>
</dbReference>
<proteinExistence type="predicted"/>
<dbReference type="PANTHER" id="PTHR43013:SF1">
    <property type="entry name" value="GLUTAMYL-TRNA REDUCTASE"/>
    <property type="match status" value="1"/>
</dbReference>